<dbReference type="Gene3D" id="3.50.50.60">
    <property type="entry name" value="FAD/NAD(P)-binding domain"/>
    <property type="match status" value="1"/>
</dbReference>
<dbReference type="EMBL" id="CCAZ020000001">
    <property type="protein sequence ID" value="CEG07610.1"/>
    <property type="molecule type" value="Genomic_DNA"/>
</dbReference>
<organism evidence="3 4">
    <name type="scientific">Afipia felis</name>
    <name type="common">Cat scratch disease bacillus</name>
    <dbReference type="NCBI Taxonomy" id="1035"/>
    <lineage>
        <taxon>Bacteria</taxon>
        <taxon>Pseudomonadati</taxon>
        <taxon>Pseudomonadota</taxon>
        <taxon>Alphaproteobacteria</taxon>
        <taxon>Hyphomicrobiales</taxon>
        <taxon>Nitrobacteraceae</taxon>
        <taxon>Afipia</taxon>
    </lineage>
</organism>
<protein>
    <submittedName>
        <fullName evidence="3">Protoporphyrinogen oxidase</fullName>
    </submittedName>
</protein>
<dbReference type="AlphaFoldDB" id="A0A090MJC5"/>
<dbReference type="Gene3D" id="3.40.50.150">
    <property type="entry name" value="Vaccinia Virus protein VP39"/>
    <property type="match status" value="1"/>
</dbReference>
<evidence type="ECO:0000259" key="2">
    <source>
        <dbReference type="Pfam" id="PF08241"/>
    </source>
</evidence>
<dbReference type="Pfam" id="PF01593">
    <property type="entry name" value="Amino_oxidase"/>
    <property type="match status" value="1"/>
</dbReference>
<reference evidence="3 4" key="1">
    <citation type="journal article" date="2014" name="Genome Announc.">
        <title>Genome Sequence of Afipia felis Strain 76713, Isolated in Hospital Water Using an Amoeba Co-Culture Procedure.</title>
        <authorList>
            <person name="Benamar S."/>
            <person name="La Scola B."/>
            <person name="Croce O."/>
        </authorList>
    </citation>
    <scope>NUCLEOTIDE SEQUENCE [LARGE SCALE GENOMIC DNA]</scope>
    <source>
        <strain evidence="3 4">76713</strain>
    </source>
</reference>
<evidence type="ECO:0000313" key="3">
    <source>
        <dbReference type="EMBL" id="CEG07610.1"/>
    </source>
</evidence>
<feature type="domain" description="Amine oxidase" evidence="1">
    <location>
        <begin position="79"/>
        <end position="492"/>
    </location>
</feature>
<dbReference type="InterPro" id="IPR036188">
    <property type="entry name" value="FAD/NAD-bd_sf"/>
</dbReference>
<dbReference type="SUPFAM" id="SSF54373">
    <property type="entry name" value="FAD-linked reductases, C-terminal domain"/>
    <property type="match status" value="1"/>
</dbReference>
<accession>A0A090MJC5</accession>
<dbReference type="GO" id="GO:0008757">
    <property type="term" value="F:S-adenosylmethionine-dependent methyltransferase activity"/>
    <property type="evidence" value="ECO:0007669"/>
    <property type="project" value="InterPro"/>
</dbReference>
<evidence type="ECO:0000259" key="1">
    <source>
        <dbReference type="Pfam" id="PF01593"/>
    </source>
</evidence>
<dbReference type="CDD" id="cd02440">
    <property type="entry name" value="AdoMet_MTases"/>
    <property type="match status" value="1"/>
</dbReference>
<proteinExistence type="predicted"/>
<dbReference type="InterPro" id="IPR002937">
    <property type="entry name" value="Amino_oxidase"/>
</dbReference>
<dbReference type="GO" id="GO:0016491">
    <property type="term" value="F:oxidoreductase activity"/>
    <property type="evidence" value="ECO:0007669"/>
    <property type="project" value="InterPro"/>
</dbReference>
<evidence type="ECO:0000313" key="4">
    <source>
        <dbReference type="Proteomes" id="UP000035762"/>
    </source>
</evidence>
<dbReference type="InterPro" id="IPR013216">
    <property type="entry name" value="Methyltransf_11"/>
</dbReference>
<dbReference type="SUPFAM" id="SSF51905">
    <property type="entry name" value="FAD/NAD(P)-binding domain"/>
    <property type="match status" value="1"/>
</dbReference>
<dbReference type="STRING" id="1035.BN961_01008"/>
<dbReference type="PANTHER" id="PTHR42923">
    <property type="entry name" value="PROTOPORPHYRINOGEN OXIDASE"/>
    <property type="match status" value="1"/>
</dbReference>
<dbReference type="SUPFAM" id="SSF53335">
    <property type="entry name" value="S-adenosyl-L-methionine-dependent methyltransferases"/>
    <property type="match status" value="1"/>
</dbReference>
<dbReference type="Pfam" id="PF08241">
    <property type="entry name" value="Methyltransf_11"/>
    <property type="match status" value="1"/>
</dbReference>
<comment type="caution">
    <text evidence="3">The sequence shown here is derived from an EMBL/GenBank/DDBJ whole genome shotgun (WGS) entry which is preliminary data.</text>
</comment>
<dbReference type="Proteomes" id="UP000035762">
    <property type="component" value="Unassembled WGS sequence"/>
</dbReference>
<gene>
    <name evidence="3" type="ORF">BN961_01008</name>
</gene>
<dbReference type="PANTHER" id="PTHR42923:SF3">
    <property type="entry name" value="PROTOPORPHYRINOGEN OXIDASE"/>
    <property type="match status" value="1"/>
</dbReference>
<sequence length="750" mass="84330">MRMGQACSLPVRKDRTEKEPILLMDRGGFDCRARILFIYLSGEKGFVYFDVRLAQRPADGGANSKEMINLAIIGGGPGGLMSTWYLKKKLGPLCRVSIFEASNRLGGKIQTGKFDSSAAIYEAGVAEIYDYSMTGPDPLRELIQHFGLQTVPMDAEQIQLDGELLDDIPGMRRKYGPETANAIANFRKRCTSLVSPIEYYEGVGAHDNEHPWAFKSAEDVLDEEVADPIAKRFIKVMARSDIATESHNTNGLNALKNYVMDIEGYIGLYSIQNGNEQLIHSLRSEIDAEINLNHRVLKVGKNDSGKYAVEMMNGKAPVTKEFDLVVMCLPHSWLATMRWEGELLRHSMVRHIAYFDRPAHYLRVSILFDTPFWGDKVPGAWWMSEAFGGCCVYVEGARHDVGRNGVLNWLIAGSDALAYANLSDEELIDAALKSLPTSFGKARPHFIEGKIHRWLSSVNCIPGGLPVRDVMTNHRPEPYEHPGFVVVGDYLFDSTLNGLLDSSDAATDIITTEMMKLRYERGETGNVPSDKIDRAYFENYRNAGPYSEVWQKFTDPDYLMEMIRIVWRPKKGYRLLVAGSASGELVGALRERGVDAWGVENNRFIHAKTPKALRKYNKLGSVTKLPFKADSFDFVFETSLCHLSPKQVVKGIREINRVVKTGFVFGSVTSDMAPALIDRYDLLRGVKKLGTWWEWSELFFGNGFDLSAHRDDRTDQVWEATLKAGRGPGDWYADSDSLRYSFFDKIADDD</sequence>
<feature type="domain" description="Methyltransferase type 11" evidence="2">
    <location>
        <begin position="578"/>
        <end position="662"/>
    </location>
</feature>
<name>A0A090MJC5_AFIFE</name>
<dbReference type="InterPro" id="IPR029063">
    <property type="entry name" value="SAM-dependent_MTases_sf"/>
</dbReference>
<keyword evidence="4" id="KW-1185">Reference proteome</keyword>
<dbReference type="InterPro" id="IPR050464">
    <property type="entry name" value="Zeta_carotene_desat/Oxidored"/>
</dbReference>